<protein>
    <submittedName>
        <fullName evidence="1">Conserved protein</fullName>
    </submittedName>
</protein>
<evidence type="ECO:0000313" key="1">
    <source>
        <dbReference type="EMBL" id="GAK46611.1"/>
    </source>
</evidence>
<organism evidence="1 2">
    <name type="scientific">Tepidicaulis marinus</name>
    <dbReference type="NCBI Taxonomy" id="1333998"/>
    <lineage>
        <taxon>Bacteria</taxon>
        <taxon>Pseudomonadati</taxon>
        <taxon>Pseudomonadota</taxon>
        <taxon>Alphaproteobacteria</taxon>
        <taxon>Hyphomicrobiales</taxon>
        <taxon>Parvibaculaceae</taxon>
        <taxon>Tepidicaulis</taxon>
    </lineage>
</organism>
<dbReference type="Proteomes" id="UP000028702">
    <property type="component" value="Unassembled WGS sequence"/>
</dbReference>
<dbReference type="AlphaFoldDB" id="A0A081BEZ3"/>
<keyword evidence="2" id="KW-1185">Reference proteome</keyword>
<dbReference type="RefSeq" id="WP_045449388.1">
    <property type="nucleotide sequence ID" value="NZ_BBIO01000022.1"/>
</dbReference>
<dbReference type="EMBL" id="BBIO01000022">
    <property type="protein sequence ID" value="GAK46611.1"/>
    <property type="molecule type" value="Genomic_DNA"/>
</dbReference>
<name>A0A081BEZ3_9HYPH</name>
<reference evidence="1 2" key="1">
    <citation type="submission" date="2014-07" db="EMBL/GenBank/DDBJ databases">
        <title>Tepidicaulis marinum gen. nov., sp. nov., a novel marine bacterium denitrifying nitrate to nitrous oxide strictly under microaerobic conditions.</title>
        <authorList>
            <person name="Takeuchi M."/>
            <person name="Yamagishi T."/>
            <person name="Kamagata Y."/>
            <person name="Oshima K."/>
            <person name="Hattori M."/>
            <person name="Katayama T."/>
            <person name="Hanada S."/>
            <person name="Tamaki H."/>
            <person name="Marumo K."/>
            <person name="Maeda H."/>
            <person name="Nedachi M."/>
            <person name="Iwasaki W."/>
            <person name="Suwa Y."/>
            <person name="Sakata S."/>
        </authorList>
    </citation>
    <scope>NUCLEOTIDE SEQUENCE [LARGE SCALE GENOMIC DNA]</scope>
    <source>
        <strain evidence="1 2">MA2</strain>
    </source>
</reference>
<dbReference type="STRING" id="1333998.M2A_3110"/>
<dbReference type="eggNOG" id="COG5662">
    <property type="taxonomic scope" value="Bacteria"/>
</dbReference>
<evidence type="ECO:0000313" key="2">
    <source>
        <dbReference type="Proteomes" id="UP000028702"/>
    </source>
</evidence>
<accession>A0A081BEZ3</accession>
<gene>
    <name evidence="1" type="ORF">M2A_3110</name>
</gene>
<proteinExistence type="predicted"/>
<comment type="caution">
    <text evidence="1">The sequence shown here is derived from an EMBL/GenBank/DDBJ whole genome shotgun (WGS) entry which is preliminary data.</text>
</comment>
<sequence>MTRDLTREEEDWLAAAVIGTASEEEKAVAAALLADEETREAAKAEEAFLKALKSGVSEGAEDMMSPGAMGLQRLLRDIRAEKQDAGNGFSFAALPKAGRAFAVAASLALAVITGFTAARITGEEGSYRTAGLSEAGTLQVIFEPSAAEGEIRALLLEHDLEIVEGPSALGVYRLAQRGAQAQALEELRAVLAAKETLIQSVEIE</sequence>